<evidence type="ECO:0000313" key="2">
    <source>
        <dbReference type="Proteomes" id="UP000050535"/>
    </source>
</evidence>
<evidence type="ECO:0000313" key="1">
    <source>
        <dbReference type="EMBL" id="KPN29797.1"/>
    </source>
</evidence>
<accession>A0A0P7G910</accession>
<organism evidence="1 2">
    <name type="scientific">Halolamina pelagica</name>
    <dbReference type="NCBI Taxonomy" id="699431"/>
    <lineage>
        <taxon>Archaea</taxon>
        <taxon>Methanobacteriati</taxon>
        <taxon>Methanobacteriota</taxon>
        <taxon>Stenosarchaea group</taxon>
        <taxon>Halobacteria</taxon>
        <taxon>Halobacteriales</taxon>
        <taxon>Haloferacaceae</taxon>
    </lineage>
</organism>
<dbReference type="Proteomes" id="UP000050535">
    <property type="component" value="Unassembled WGS sequence"/>
</dbReference>
<dbReference type="EMBL" id="LGUC01000001">
    <property type="protein sequence ID" value="KPN29797.1"/>
    <property type="molecule type" value="Genomic_DNA"/>
</dbReference>
<comment type="caution">
    <text evidence="1">The sequence shown here is derived from an EMBL/GenBank/DDBJ whole genome shotgun (WGS) entry which is preliminary data.</text>
</comment>
<dbReference type="AlphaFoldDB" id="A0A0P7G910"/>
<reference evidence="2" key="1">
    <citation type="submission" date="2013-11" db="EMBL/GenBank/DDBJ databases">
        <authorList>
            <person name="Hoang H.T."/>
            <person name="Killian M.L."/>
            <person name="Madson D.M."/>
            <person name="Arruda P.H.E."/>
            <person name="Sun D."/>
            <person name="Schwartz K.J."/>
            <person name="Yoon K."/>
        </authorList>
    </citation>
    <scope>NUCLEOTIDE SEQUENCE [LARGE SCALE GENOMIC DNA]</scope>
    <source>
        <strain evidence="2">CDK2</strain>
    </source>
</reference>
<dbReference type="RefSeq" id="WP_394325727.1">
    <property type="nucleotide sequence ID" value="NZ_LGUC01000001.1"/>
</dbReference>
<keyword evidence="2" id="KW-1185">Reference proteome</keyword>
<sequence length="32" mass="3888">MELYDRKEYIISLQEDGRYVIEMADDYGIDED</sequence>
<gene>
    <name evidence="1" type="ORF">SY89_00515</name>
</gene>
<dbReference type="STRING" id="699431.SY89_00515"/>
<name>A0A0P7G910_9EURY</name>
<proteinExistence type="predicted"/>
<protein>
    <submittedName>
        <fullName evidence="1">Uncharacterized protein</fullName>
    </submittedName>
</protein>